<evidence type="ECO:0000256" key="1">
    <source>
        <dbReference type="ARBA" id="ARBA00022491"/>
    </source>
</evidence>
<dbReference type="PANTHER" id="PTHR11019:SF199">
    <property type="entry name" value="HTH-TYPE TRANSCRIPTIONAL REGULATOR NIMR"/>
    <property type="match status" value="1"/>
</dbReference>
<dbReference type="InterPro" id="IPR018060">
    <property type="entry name" value="HTH_AraC"/>
</dbReference>
<keyword evidence="1" id="KW-0678">Repressor</keyword>
<dbReference type="InterPro" id="IPR014710">
    <property type="entry name" value="RmlC-like_jellyroll"/>
</dbReference>
<feature type="domain" description="HTH araC/xylS-type" evidence="8">
    <location>
        <begin position="159"/>
        <end position="256"/>
    </location>
</feature>
<evidence type="ECO:0000256" key="3">
    <source>
        <dbReference type="ARBA" id="ARBA00023125"/>
    </source>
</evidence>
<reference evidence="9 10" key="1">
    <citation type="submission" date="2020-01" db="EMBL/GenBank/DDBJ databases">
        <title>Investigation of new actinobacteria for the biodesulphurisation of diesel fuel.</title>
        <authorList>
            <person name="Athi Narayanan S.M."/>
        </authorList>
    </citation>
    <scope>NUCLEOTIDE SEQUENCE [LARGE SCALE GENOMIC DNA]</scope>
    <source>
        <strain evidence="9 10">213E</strain>
    </source>
</reference>
<dbReference type="GO" id="GO:0043565">
    <property type="term" value="F:sequence-specific DNA binding"/>
    <property type="evidence" value="ECO:0007669"/>
    <property type="project" value="InterPro"/>
</dbReference>
<sequence length="256" mass="28296">MSNTRQADAASDDGTLSPTVTAVERHPGGHRIARHHHARHQLVYPGSGLVEVTTDAGTWVAPSDRAIWVPAHSWHEHRFFGRTEFHCVAFDPDVNPFPDDGPQVVAVSALVRELVIACSQAVEPLDDAGLRLRAVLVDQLRPCGETALWLRSPVDERLRQACAIVTDDLTQSHSLAQLGRRVAAGERTLSRLFRDDLGLTYPQWRTQVRLHRALILLADDVAVTDVAHLCGWATPSAFIDTYRRTLGHTPGARRGR</sequence>
<dbReference type="SMART" id="SM00342">
    <property type="entry name" value="HTH_ARAC"/>
    <property type="match status" value="1"/>
</dbReference>
<dbReference type="GO" id="GO:0003700">
    <property type="term" value="F:DNA-binding transcription factor activity"/>
    <property type="evidence" value="ECO:0007669"/>
    <property type="project" value="InterPro"/>
</dbReference>
<proteinExistence type="predicted"/>
<dbReference type="InterPro" id="IPR003313">
    <property type="entry name" value="AraC-bd"/>
</dbReference>
<dbReference type="Gene3D" id="2.60.120.10">
    <property type="entry name" value="Jelly Rolls"/>
    <property type="match status" value="1"/>
</dbReference>
<dbReference type="Pfam" id="PF02311">
    <property type="entry name" value="AraC_binding"/>
    <property type="match status" value="1"/>
</dbReference>
<protein>
    <recommendedName>
        <fullName evidence="5">HTH-type transcriptional regulator RipA</fullName>
    </recommendedName>
    <alternativeName>
        <fullName evidence="6">Repressor of iron proteins A</fullName>
    </alternativeName>
</protein>
<dbReference type="SUPFAM" id="SSF51182">
    <property type="entry name" value="RmlC-like cupins"/>
    <property type="match status" value="1"/>
</dbReference>
<dbReference type="AlphaFoldDB" id="A0A7K3LW15"/>
<dbReference type="CDD" id="cd06124">
    <property type="entry name" value="cupin_NimR-like_N"/>
    <property type="match status" value="1"/>
</dbReference>
<dbReference type="InterPro" id="IPR009057">
    <property type="entry name" value="Homeodomain-like_sf"/>
</dbReference>
<gene>
    <name evidence="9" type="ORF">GYA93_19475</name>
</gene>
<keyword evidence="2" id="KW-0805">Transcription regulation</keyword>
<keyword evidence="4" id="KW-0804">Transcription</keyword>
<dbReference type="Proteomes" id="UP000466307">
    <property type="component" value="Unassembled WGS sequence"/>
</dbReference>
<evidence type="ECO:0000256" key="4">
    <source>
        <dbReference type="ARBA" id="ARBA00023163"/>
    </source>
</evidence>
<evidence type="ECO:0000259" key="8">
    <source>
        <dbReference type="PROSITE" id="PS01124"/>
    </source>
</evidence>
<dbReference type="RefSeq" id="WP_059037696.1">
    <property type="nucleotide sequence ID" value="NZ_JAADZU010000081.1"/>
</dbReference>
<evidence type="ECO:0000256" key="7">
    <source>
        <dbReference type="SAM" id="MobiDB-lite"/>
    </source>
</evidence>
<dbReference type="InterPro" id="IPR011051">
    <property type="entry name" value="RmlC_Cupin_sf"/>
</dbReference>
<organism evidence="9 10">
    <name type="scientific">Gordonia desulfuricans</name>
    <dbReference type="NCBI Taxonomy" id="89051"/>
    <lineage>
        <taxon>Bacteria</taxon>
        <taxon>Bacillati</taxon>
        <taxon>Actinomycetota</taxon>
        <taxon>Actinomycetes</taxon>
        <taxon>Mycobacteriales</taxon>
        <taxon>Gordoniaceae</taxon>
        <taxon>Gordonia</taxon>
    </lineage>
</organism>
<feature type="region of interest" description="Disordered" evidence="7">
    <location>
        <begin position="1"/>
        <end position="22"/>
    </location>
</feature>
<dbReference type="PROSITE" id="PS01124">
    <property type="entry name" value="HTH_ARAC_FAMILY_2"/>
    <property type="match status" value="1"/>
</dbReference>
<evidence type="ECO:0000313" key="9">
    <source>
        <dbReference type="EMBL" id="NDK91737.1"/>
    </source>
</evidence>
<dbReference type="PANTHER" id="PTHR11019">
    <property type="entry name" value="HTH-TYPE TRANSCRIPTIONAL REGULATOR NIMR"/>
    <property type="match status" value="1"/>
</dbReference>
<accession>A0A7K3LW15</accession>
<evidence type="ECO:0000256" key="5">
    <source>
        <dbReference type="ARBA" id="ARBA00074140"/>
    </source>
</evidence>
<keyword evidence="10" id="KW-1185">Reference proteome</keyword>
<keyword evidence="3" id="KW-0238">DNA-binding</keyword>
<evidence type="ECO:0000256" key="2">
    <source>
        <dbReference type="ARBA" id="ARBA00023015"/>
    </source>
</evidence>
<evidence type="ECO:0000256" key="6">
    <source>
        <dbReference type="ARBA" id="ARBA00079449"/>
    </source>
</evidence>
<dbReference type="Pfam" id="PF12833">
    <property type="entry name" value="HTH_18"/>
    <property type="match status" value="1"/>
</dbReference>
<comment type="caution">
    <text evidence="9">The sequence shown here is derived from an EMBL/GenBank/DDBJ whole genome shotgun (WGS) entry which is preliminary data.</text>
</comment>
<dbReference type="EMBL" id="JAADZU010000081">
    <property type="protein sequence ID" value="NDK91737.1"/>
    <property type="molecule type" value="Genomic_DNA"/>
</dbReference>
<dbReference type="Gene3D" id="1.10.10.60">
    <property type="entry name" value="Homeodomain-like"/>
    <property type="match status" value="1"/>
</dbReference>
<evidence type="ECO:0000313" key="10">
    <source>
        <dbReference type="Proteomes" id="UP000466307"/>
    </source>
</evidence>
<name>A0A7K3LW15_9ACTN</name>
<dbReference type="FunFam" id="1.10.10.60:FF:000132">
    <property type="entry name" value="AraC family transcriptional regulator"/>
    <property type="match status" value="1"/>
</dbReference>
<dbReference type="SUPFAM" id="SSF46689">
    <property type="entry name" value="Homeodomain-like"/>
    <property type="match status" value="1"/>
</dbReference>